<name>A0A916ZZ37_9SPHN</name>
<accession>A0A916ZZ37</accession>
<sequence>MVLCIPGLTRTARDFDALGERLAPEWRVVAVDLRGRGDSAWPKDSLTYVPLSYLLDLRLLIEAAAIGRFVVVGSSVGGALAMQLTTGHGAMIAGAVLNDIGPDIEPAGLQRLRANVGRQANWPTWVHAARDLAVRNGERYPEWELGEWIGFAKRLCRLSASGRVVFDYDARIAEPFRLPHGDAGIDLWTALDGLRDVPVLSLRGERSDVLSRATQAAMAKRLPDLRVVEVPGVGHAPTLAEPAAVAAVDALLNDVMRERDNDRA</sequence>
<dbReference type="PANTHER" id="PTHR43194">
    <property type="entry name" value="HYDROLASE ALPHA/BETA FOLD FAMILY"/>
    <property type="match status" value="1"/>
</dbReference>
<organism evidence="2 3">
    <name type="scientific">Sandarakinorhabdus glacialis</name>
    <dbReference type="NCBI Taxonomy" id="1614636"/>
    <lineage>
        <taxon>Bacteria</taxon>
        <taxon>Pseudomonadati</taxon>
        <taxon>Pseudomonadota</taxon>
        <taxon>Alphaproteobacteria</taxon>
        <taxon>Sphingomonadales</taxon>
        <taxon>Sphingosinicellaceae</taxon>
        <taxon>Sandarakinorhabdus</taxon>
    </lineage>
</organism>
<reference evidence="2" key="2">
    <citation type="submission" date="2020-09" db="EMBL/GenBank/DDBJ databases">
        <authorList>
            <person name="Sun Q."/>
            <person name="Zhou Y."/>
        </authorList>
    </citation>
    <scope>NUCLEOTIDE SEQUENCE</scope>
    <source>
        <strain evidence="2">CGMCC 1.15519</strain>
    </source>
</reference>
<dbReference type="AlphaFoldDB" id="A0A916ZZ37"/>
<dbReference type="InterPro" id="IPR000073">
    <property type="entry name" value="AB_hydrolase_1"/>
</dbReference>
<evidence type="ECO:0000313" key="3">
    <source>
        <dbReference type="Proteomes" id="UP000635071"/>
    </source>
</evidence>
<dbReference type="Gene3D" id="3.40.50.1820">
    <property type="entry name" value="alpha/beta hydrolase"/>
    <property type="match status" value="1"/>
</dbReference>
<feature type="domain" description="AB hydrolase-1" evidence="1">
    <location>
        <begin position="2"/>
        <end position="248"/>
    </location>
</feature>
<reference evidence="2" key="1">
    <citation type="journal article" date="2014" name="Int. J. Syst. Evol. Microbiol.">
        <title>Complete genome sequence of Corynebacterium casei LMG S-19264T (=DSM 44701T), isolated from a smear-ripened cheese.</title>
        <authorList>
            <consortium name="US DOE Joint Genome Institute (JGI-PGF)"/>
            <person name="Walter F."/>
            <person name="Albersmeier A."/>
            <person name="Kalinowski J."/>
            <person name="Ruckert C."/>
        </authorList>
    </citation>
    <scope>NUCLEOTIDE SEQUENCE</scope>
    <source>
        <strain evidence="2">CGMCC 1.15519</strain>
    </source>
</reference>
<dbReference type="InterPro" id="IPR029058">
    <property type="entry name" value="AB_hydrolase_fold"/>
</dbReference>
<dbReference type="GO" id="GO:0016787">
    <property type="term" value="F:hydrolase activity"/>
    <property type="evidence" value="ECO:0007669"/>
    <property type="project" value="UniProtKB-KW"/>
</dbReference>
<comment type="caution">
    <text evidence="2">The sequence shown here is derived from an EMBL/GenBank/DDBJ whole genome shotgun (WGS) entry which is preliminary data.</text>
</comment>
<dbReference type="InterPro" id="IPR050228">
    <property type="entry name" value="Carboxylesterase_BioH"/>
</dbReference>
<dbReference type="PRINTS" id="PR00111">
    <property type="entry name" value="ABHYDROLASE"/>
</dbReference>
<dbReference type="SUPFAM" id="SSF53474">
    <property type="entry name" value="alpha/beta-Hydrolases"/>
    <property type="match status" value="1"/>
</dbReference>
<evidence type="ECO:0000259" key="1">
    <source>
        <dbReference type="Pfam" id="PF12697"/>
    </source>
</evidence>
<keyword evidence="3" id="KW-1185">Reference proteome</keyword>
<dbReference type="Pfam" id="PF12697">
    <property type="entry name" value="Abhydrolase_6"/>
    <property type="match status" value="1"/>
</dbReference>
<proteinExistence type="predicted"/>
<gene>
    <name evidence="2" type="ORF">GCM10011529_27150</name>
</gene>
<dbReference type="PANTHER" id="PTHR43194:SF2">
    <property type="entry name" value="PEROXISOMAL MEMBRANE PROTEIN LPX1"/>
    <property type="match status" value="1"/>
</dbReference>
<protein>
    <submittedName>
        <fullName evidence="2">Alpha/beta hydrolase</fullName>
    </submittedName>
</protein>
<dbReference type="Proteomes" id="UP000635071">
    <property type="component" value="Unassembled WGS sequence"/>
</dbReference>
<dbReference type="EMBL" id="BMJM01000011">
    <property type="protein sequence ID" value="GGE19197.1"/>
    <property type="molecule type" value="Genomic_DNA"/>
</dbReference>
<evidence type="ECO:0000313" key="2">
    <source>
        <dbReference type="EMBL" id="GGE19197.1"/>
    </source>
</evidence>
<keyword evidence="2" id="KW-0378">Hydrolase</keyword>